<accession>A0A251XIS5</accession>
<protein>
    <submittedName>
        <fullName evidence="1">Glycine dehydrogenase</fullName>
    </submittedName>
</protein>
<dbReference type="AlphaFoldDB" id="A0A251XIS5"/>
<proteinExistence type="predicted"/>
<reference evidence="1 2" key="1">
    <citation type="submission" date="2016-08" db="EMBL/GenBank/DDBJ databases">
        <title>Genome sequence of Clavibacter michiganensis subsp. michiganensis strain CASJ007.</title>
        <authorList>
            <person name="Thapa S.P."/>
            <person name="Coaker G."/>
        </authorList>
    </citation>
    <scope>NUCLEOTIDE SEQUENCE [LARGE SCALE GENOMIC DNA]</scope>
    <source>
        <strain evidence="1">CASJ007</strain>
    </source>
</reference>
<evidence type="ECO:0000313" key="1">
    <source>
        <dbReference type="EMBL" id="OUE03464.1"/>
    </source>
</evidence>
<keyword evidence="2" id="KW-1185">Reference proteome</keyword>
<dbReference type="EMBL" id="MDHH01000001">
    <property type="protein sequence ID" value="OUE03464.1"/>
    <property type="molecule type" value="Genomic_DNA"/>
</dbReference>
<sequence>MRVVVVACDELGNVDLDDLRAKIAQHRDELAAS</sequence>
<dbReference type="Proteomes" id="UP000195062">
    <property type="component" value="Unassembled WGS sequence"/>
</dbReference>
<organism evidence="1 2">
    <name type="scientific">Clavibacter michiganensis subsp. michiganensis</name>
    <dbReference type="NCBI Taxonomy" id="33013"/>
    <lineage>
        <taxon>Bacteria</taxon>
        <taxon>Bacillati</taxon>
        <taxon>Actinomycetota</taxon>
        <taxon>Actinomycetes</taxon>
        <taxon>Micrococcales</taxon>
        <taxon>Microbacteriaceae</taxon>
        <taxon>Clavibacter</taxon>
    </lineage>
</organism>
<evidence type="ECO:0000313" key="2">
    <source>
        <dbReference type="Proteomes" id="UP000195062"/>
    </source>
</evidence>
<comment type="caution">
    <text evidence="1">The sequence shown here is derived from an EMBL/GenBank/DDBJ whole genome shotgun (WGS) entry which is preliminary data.</text>
</comment>
<gene>
    <name evidence="1" type="ORF">CMMCAS07_00845</name>
</gene>
<name>A0A251XIS5_CLAMM</name>